<accession>A0A098VUA9</accession>
<organism evidence="2 3">
    <name type="scientific">Mitosporidium daphniae</name>
    <dbReference type="NCBI Taxonomy" id="1485682"/>
    <lineage>
        <taxon>Eukaryota</taxon>
        <taxon>Fungi</taxon>
        <taxon>Fungi incertae sedis</taxon>
        <taxon>Microsporidia</taxon>
        <taxon>Mitosporidium</taxon>
    </lineage>
</organism>
<dbReference type="AlphaFoldDB" id="A0A098VUA9"/>
<evidence type="ECO:0000313" key="3">
    <source>
        <dbReference type="Proteomes" id="UP000029725"/>
    </source>
</evidence>
<protein>
    <submittedName>
        <fullName evidence="2">Uncharacterized protein</fullName>
    </submittedName>
</protein>
<dbReference type="VEuPathDB" id="MicrosporidiaDB:DI09_17p140"/>
<proteinExistence type="predicted"/>
<evidence type="ECO:0000313" key="2">
    <source>
        <dbReference type="EMBL" id="KGG52384.1"/>
    </source>
</evidence>
<comment type="caution">
    <text evidence="2">The sequence shown here is derived from an EMBL/GenBank/DDBJ whole genome shotgun (WGS) entry which is preliminary data.</text>
</comment>
<dbReference type="RefSeq" id="XP_013238811.1">
    <property type="nucleotide sequence ID" value="XM_013383357.1"/>
</dbReference>
<dbReference type="Proteomes" id="UP000029725">
    <property type="component" value="Unassembled WGS sequence"/>
</dbReference>
<evidence type="ECO:0000256" key="1">
    <source>
        <dbReference type="SAM" id="SignalP"/>
    </source>
</evidence>
<feature type="signal peptide" evidence="1">
    <location>
        <begin position="1"/>
        <end position="19"/>
    </location>
</feature>
<sequence>MNLYVALAYALIFFGHAVADDIDDPFLVSSGAKLQAFDSPKIITLFSQPQSIQSIIPDRSSDISMEEKCKLISADKQQPSPSLSPFMFILPSSEAPTRSFPFPPSKAVVTATVTSAFQIENFIQSLAILLGSGKISTSASLSLPTADCKKSPKATTSVVHITSTVIKTTQGCFFPTSTIPLASKNVCPILSDSSLSISLSSVGSSSHSVELFSTLAKSAYLSSVRSSSTAFSLNPTQSSFTAATHIYPSSLPSSPTTVTISACQAQISQQSQISKQAQISQEAQISKQAQISQEAQISKQAQSGQQNKSNVFTANSSQDYCLMITIPNGNGQNMVIQVPKSDNKCLI</sequence>
<keyword evidence="3" id="KW-1185">Reference proteome</keyword>
<dbReference type="GeneID" id="25258718"/>
<feature type="chain" id="PRO_5001950687" evidence="1">
    <location>
        <begin position="20"/>
        <end position="347"/>
    </location>
</feature>
<dbReference type="HOGENOM" id="CLU_799470_0_0_1"/>
<gene>
    <name evidence="2" type="ORF">DI09_17p140</name>
</gene>
<dbReference type="EMBL" id="JMKJ01000088">
    <property type="protein sequence ID" value="KGG52384.1"/>
    <property type="molecule type" value="Genomic_DNA"/>
</dbReference>
<reference evidence="2 3" key="1">
    <citation type="submission" date="2014-04" db="EMBL/GenBank/DDBJ databases">
        <title>A new species of microsporidia sheds light on the evolution of extreme parasitism.</title>
        <authorList>
            <person name="Haag K.L."/>
            <person name="James T.Y."/>
            <person name="Larsson R."/>
            <person name="Schaer T.M."/>
            <person name="Refardt D."/>
            <person name="Pombert J.-F."/>
            <person name="Ebert D."/>
        </authorList>
    </citation>
    <scope>NUCLEOTIDE SEQUENCE [LARGE SCALE GENOMIC DNA]</scope>
    <source>
        <strain evidence="2 3">UGP3</strain>
        <tissue evidence="2">Spores</tissue>
    </source>
</reference>
<name>A0A098VUA9_9MICR</name>
<keyword evidence="1" id="KW-0732">Signal</keyword>